<dbReference type="InterPro" id="IPR006171">
    <property type="entry name" value="TOPRIM_dom"/>
</dbReference>
<evidence type="ECO:0000259" key="11">
    <source>
        <dbReference type="PROSITE" id="PS52039"/>
    </source>
</evidence>
<comment type="catalytic activity">
    <reaction evidence="1">
        <text>ATP-independent breakage of single-stranded DNA, followed by passage and rejoining.</text>
        <dbReference type="EC" id="5.6.2.1"/>
    </reaction>
</comment>
<dbReference type="Gene3D" id="1.10.290.10">
    <property type="entry name" value="Topoisomerase I, domain 4"/>
    <property type="match status" value="1"/>
</dbReference>
<evidence type="ECO:0000256" key="8">
    <source>
        <dbReference type="ARBA" id="ARBA00023235"/>
    </source>
</evidence>
<dbReference type="InterPro" id="IPR013497">
    <property type="entry name" value="Topo_IA_cen"/>
</dbReference>
<keyword evidence="5" id="KW-0460">Magnesium</keyword>
<organism evidence="12">
    <name type="scientific">marine metagenome</name>
    <dbReference type="NCBI Taxonomy" id="408172"/>
    <lineage>
        <taxon>unclassified sequences</taxon>
        <taxon>metagenomes</taxon>
        <taxon>ecological metagenomes</taxon>
    </lineage>
</organism>
<name>A0A382AAP2_9ZZZZ</name>
<evidence type="ECO:0000256" key="2">
    <source>
        <dbReference type="ARBA" id="ARBA00009446"/>
    </source>
</evidence>
<dbReference type="InterPro" id="IPR028612">
    <property type="entry name" value="Topoisom_1_IA"/>
</dbReference>
<keyword evidence="4" id="KW-0479">Metal-binding</keyword>
<evidence type="ECO:0000256" key="5">
    <source>
        <dbReference type="ARBA" id="ARBA00022842"/>
    </source>
</evidence>
<dbReference type="PROSITE" id="PS00396">
    <property type="entry name" value="TOPO_IA_1"/>
    <property type="match status" value="1"/>
</dbReference>
<dbReference type="PROSITE" id="PS52039">
    <property type="entry name" value="TOPO_IA_2"/>
    <property type="match status" value="1"/>
</dbReference>
<dbReference type="SMART" id="SM00437">
    <property type="entry name" value="TOP1Ac"/>
    <property type="match status" value="1"/>
</dbReference>
<keyword evidence="6" id="KW-0799">Topoisomerase</keyword>
<dbReference type="EMBL" id="UINC01024429">
    <property type="protein sequence ID" value="SVA98033.1"/>
    <property type="molecule type" value="Genomic_DNA"/>
</dbReference>
<dbReference type="InterPro" id="IPR013825">
    <property type="entry name" value="Topo_IA_cen_sub2"/>
</dbReference>
<gene>
    <name evidence="12" type="ORF">METZ01_LOCUS150887</name>
</gene>
<dbReference type="InterPro" id="IPR023405">
    <property type="entry name" value="Topo_IA_core_domain"/>
</dbReference>
<dbReference type="Gene3D" id="3.40.50.140">
    <property type="match status" value="1"/>
</dbReference>
<evidence type="ECO:0000256" key="4">
    <source>
        <dbReference type="ARBA" id="ARBA00022723"/>
    </source>
</evidence>
<dbReference type="GO" id="GO:0046872">
    <property type="term" value="F:metal ion binding"/>
    <property type="evidence" value="ECO:0007669"/>
    <property type="project" value="UniProtKB-KW"/>
</dbReference>
<evidence type="ECO:0000313" key="12">
    <source>
        <dbReference type="EMBL" id="SVA98033.1"/>
    </source>
</evidence>
<dbReference type="SMART" id="SM00493">
    <property type="entry name" value="TOPRIM"/>
    <property type="match status" value="1"/>
</dbReference>
<dbReference type="InterPro" id="IPR005733">
    <property type="entry name" value="TopoI_bac-type"/>
</dbReference>
<dbReference type="CDD" id="cd00186">
    <property type="entry name" value="TOP1Ac"/>
    <property type="match status" value="1"/>
</dbReference>
<dbReference type="PANTHER" id="PTHR42785">
    <property type="entry name" value="DNA TOPOISOMERASE, TYPE IA, CORE"/>
    <property type="match status" value="1"/>
</dbReference>
<evidence type="ECO:0000256" key="1">
    <source>
        <dbReference type="ARBA" id="ARBA00000213"/>
    </source>
</evidence>
<dbReference type="InterPro" id="IPR013824">
    <property type="entry name" value="Topo_IA_cen_sub1"/>
</dbReference>
<dbReference type="Pfam" id="PF01131">
    <property type="entry name" value="Topoisom_bac"/>
    <property type="match status" value="1"/>
</dbReference>
<feature type="domain" description="Topo IA-type catalytic" evidence="11">
    <location>
        <begin position="132"/>
        <end position="559"/>
    </location>
</feature>
<dbReference type="GO" id="GO:0006265">
    <property type="term" value="P:DNA topological change"/>
    <property type="evidence" value="ECO:0007669"/>
    <property type="project" value="InterPro"/>
</dbReference>
<protein>
    <recommendedName>
        <fullName evidence="3">DNA topoisomerase</fullName>
        <ecNumber evidence="3">5.6.2.1</ecNumber>
    </recommendedName>
</protein>
<dbReference type="EC" id="5.6.2.1" evidence="3"/>
<dbReference type="InterPro" id="IPR023406">
    <property type="entry name" value="Topo_IA_AS"/>
</dbReference>
<dbReference type="PROSITE" id="PS50880">
    <property type="entry name" value="TOPRIM"/>
    <property type="match status" value="1"/>
</dbReference>
<dbReference type="InterPro" id="IPR013826">
    <property type="entry name" value="Topo_IA_cen_sub3"/>
</dbReference>
<dbReference type="SMART" id="SM00436">
    <property type="entry name" value="TOP1Bc"/>
    <property type="match status" value="1"/>
</dbReference>
<reference evidence="12" key="1">
    <citation type="submission" date="2018-05" db="EMBL/GenBank/DDBJ databases">
        <authorList>
            <person name="Lanie J.A."/>
            <person name="Ng W.-L."/>
            <person name="Kazmierczak K.M."/>
            <person name="Andrzejewski T.M."/>
            <person name="Davidsen T.M."/>
            <person name="Wayne K.J."/>
            <person name="Tettelin H."/>
            <person name="Glass J.I."/>
            <person name="Rusch D."/>
            <person name="Podicherti R."/>
            <person name="Tsui H.-C.T."/>
            <person name="Winkler M.E."/>
        </authorList>
    </citation>
    <scope>NUCLEOTIDE SEQUENCE</scope>
</reference>
<keyword evidence="8" id="KW-0413">Isomerase</keyword>
<feature type="domain" description="Toprim" evidence="10">
    <location>
        <begin position="2"/>
        <end position="112"/>
    </location>
</feature>
<evidence type="ECO:0000256" key="7">
    <source>
        <dbReference type="ARBA" id="ARBA00023125"/>
    </source>
</evidence>
<dbReference type="GO" id="GO:0003677">
    <property type="term" value="F:DNA binding"/>
    <property type="evidence" value="ECO:0007669"/>
    <property type="project" value="UniProtKB-KW"/>
</dbReference>
<dbReference type="HAMAP" id="MF_00952">
    <property type="entry name" value="Topoisom_1_prok"/>
    <property type="match status" value="1"/>
</dbReference>
<comment type="similarity">
    <text evidence="2">Belongs to the type IA topoisomerase family.</text>
</comment>
<evidence type="ECO:0000259" key="10">
    <source>
        <dbReference type="PROSITE" id="PS50880"/>
    </source>
</evidence>
<dbReference type="NCBIfam" id="TIGR01051">
    <property type="entry name" value="topA_bact"/>
    <property type="match status" value="1"/>
</dbReference>
<dbReference type="PANTHER" id="PTHR42785:SF1">
    <property type="entry name" value="DNA TOPOISOMERASE"/>
    <property type="match status" value="1"/>
</dbReference>
<dbReference type="InterPro" id="IPR003601">
    <property type="entry name" value="Topo_IA_2"/>
</dbReference>
<proteinExistence type="inferred from homology"/>
<keyword evidence="7" id="KW-0238">DNA-binding</keyword>
<dbReference type="PRINTS" id="PR00417">
    <property type="entry name" value="PRTPISMRASEI"/>
</dbReference>
<dbReference type="Gene3D" id="2.70.20.10">
    <property type="entry name" value="Topoisomerase I, domain 3"/>
    <property type="match status" value="1"/>
</dbReference>
<dbReference type="InterPro" id="IPR000380">
    <property type="entry name" value="Topo_IA"/>
</dbReference>
<evidence type="ECO:0000256" key="6">
    <source>
        <dbReference type="ARBA" id="ARBA00023029"/>
    </source>
</evidence>
<dbReference type="AlphaFoldDB" id="A0A382AAP2"/>
<dbReference type="SUPFAM" id="SSF56712">
    <property type="entry name" value="Prokaryotic type I DNA topoisomerase"/>
    <property type="match status" value="1"/>
</dbReference>
<dbReference type="GO" id="GO:0003917">
    <property type="term" value="F:DNA topoisomerase type I (single strand cut, ATP-independent) activity"/>
    <property type="evidence" value="ECO:0007669"/>
    <property type="project" value="UniProtKB-EC"/>
</dbReference>
<dbReference type="InterPro" id="IPR003602">
    <property type="entry name" value="Topo_IA_DNA-bd_dom"/>
</dbReference>
<feature type="region of interest" description="Disordered" evidence="9">
    <location>
        <begin position="340"/>
        <end position="359"/>
    </location>
</feature>
<dbReference type="Gene3D" id="1.10.460.10">
    <property type="entry name" value="Topoisomerase I, domain 2"/>
    <property type="match status" value="1"/>
</dbReference>
<dbReference type="Pfam" id="PF01751">
    <property type="entry name" value="Toprim"/>
    <property type="match status" value="1"/>
</dbReference>
<evidence type="ECO:0000256" key="9">
    <source>
        <dbReference type="SAM" id="MobiDB-lite"/>
    </source>
</evidence>
<evidence type="ECO:0000256" key="3">
    <source>
        <dbReference type="ARBA" id="ARBA00012891"/>
    </source>
</evidence>
<feature type="non-terminal residue" evidence="12">
    <location>
        <position position="567"/>
    </location>
</feature>
<sequence length="567" mass="64792">MKNLVIVESPAKAKTIEGYLGESYNVIASYGHVRDLENKTGSVLPGKWSEIKWAISERGKTQLNQISTLAKESGRLILATDPDREGEAIAWHICELLKKEGILDSLEVCRAVFNSITRSAVAEAMENTREINKEKVQAYLARRVLDYVVGFNISPLLWRRLPGAKSAGRVQSVALKLICEREDKRDIFEPQEYWSIEAAFIKEEKKIKAKINSLDGTKLKKFDIKREKEAEIIIERIKKSSFSISEVNKKPIKRNPRPPFITSTLQQEAARKLRFSADRTMQVAQSLYEKACITYMRTDSPVISNEGISLIRDVIVRKFNDKYLYKDPLGRIYKSKSKQAQEAHEAIRPTDVNKYPDENSLSGDEKELYALIWNRAVSSQMASADLTQTEIIIPSQDKNIIFKATGSQIVFKGFLEVYEEGNDTEEESEETRLPTNINVNDELQIETLFPEQHFTKPPARYTEASLIRDLEEKGIGRPSTYASIMKSIKRREYASLENKQFLPANRGRVVVSFLDNYFAEYFKYEFTAEMEESLDLIARGDLIWTSLLDKFWTGFEPNIGNVEGLSN</sequence>
<accession>A0A382AAP2</accession>